<dbReference type="Gene3D" id="3.40.430.10">
    <property type="entry name" value="Dihydrofolate Reductase, subunit A"/>
    <property type="match status" value="1"/>
</dbReference>
<dbReference type="GO" id="GO:0046655">
    <property type="term" value="P:folic acid metabolic process"/>
    <property type="evidence" value="ECO:0007669"/>
    <property type="project" value="TreeGrafter"/>
</dbReference>
<evidence type="ECO:0000256" key="2">
    <source>
        <dbReference type="ARBA" id="ARBA00022857"/>
    </source>
</evidence>
<evidence type="ECO:0000313" key="5">
    <source>
        <dbReference type="Proteomes" id="UP001293254"/>
    </source>
</evidence>
<keyword evidence="3" id="KW-0560">Oxidoreductase</keyword>
<dbReference type="EMBL" id="JACGWO010000010">
    <property type="protein sequence ID" value="KAK4416697.1"/>
    <property type="molecule type" value="Genomic_DNA"/>
</dbReference>
<proteinExistence type="predicted"/>
<organism evidence="4 5">
    <name type="scientific">Sesamum alatum</name>
    <dbReference type="NCBI Taxonomy" id="300844"/>
    <lineage>
        <taxon>Eukaryota</taxon>
        <taxon>Viridiplantae</taxon>
        <taxon>Streptophyta</taxon>
        <taxon>Embryophyta</taxon>
        <taxon>Tracheophyta</taxon>
        <taxon>Spermatophyta</taxon>
        <taxon>Magnoliopsida</taxon>
        <taxon>eudicotyledons</taxon>
        <taxon>Gunneridae</taxon>
        <taxon>Pentapetalae</taxon>
        <taxon>asterids</taxon>
        <taxon>lamiids</taxon>
        <taxon>Lamiales</taxon>
        <taxon>Pedaliaceae</taxon>
        <taxon>Sesamum</taxon>
    </lineage>
</organism>
<dbReference type="GO" id="GO:0046654">
    <property type="term" value="P:tetrahydrofolate biosynthetic process"/>
    <property type="evidence" value="ECO:0007669"/>
    <property type="project" value="InterPro"/>
</dbReference>
<sequence length="213" mass="23955">MGGDAIERRSHDNTSIEPIFHRTYQVVVAATPDMGIGKYENVISCGSMSSALKSLPQPPYSISIEKVFLIGGGQILLSHLQFLSSTFCLAYCYMESKGKTNKMSMGAGRHLMLWNVMPIHITEINTSFECDTFIPPIDISIYQPWYSSSPVEEIASRIVFATYVRLKTSTSGPVNSGHELRCNGSTSRSKRFKLSDFTYLPKIIFEKHEEFQY</sequence>
<comment type="caution">
    <text evidence="4">The sequence shown here is derived from an EMBL/GenBank/DDBJ whole genome shotgun (WGS) entry which is preliminary data.</text>
</comment>
<dbReference type="GO" id="GO:0050661">
    <property type="term" value="F:NADP binding"/>
    <property type="evidence" value="ECO:0007669"/>
    <property type="project" value="InterPro"/>
</dbReference>
<dbReference type="EC" id="1.5.1.3" evidence="1"/>
<name>A0AAE1XSB5_9LAMI</name>
<reference evidence="4" key="2">
    <citation type="journal article" date="2024" name="Plant">
        <title>Genomic evolution and insights into agronomic trait innovations of Sesamum species.</title>
        <authorList>
            <person name="Miao H."/>
            <person name="Wang L."/>
            <person name="Qu L."/>
            <person name="Liu H."/>
            <person name="Sun Y."/>
            <person name="Le M."/>
            <person name="Wang Q."/>
            <person name="Wei S."/>
            <person name="Zheng Y."/>
            <person name="Lin W."/>
            <person name="Duan Y."/>
            <person name="Cao H."/>
            <person name="Xiong S."/>
            <person name="Wang X."/>
            <person name="Wei L."/>
            <person name="Li C."/>
            <person name="Ma Q."/>
            <person name="Ju M."/>
            <person name="Zhao R."/>
            <person name="Li G."/>
            <person name="Mu C."/>
            <person name="Tian Q."/>
            <person name="Mei H."/>
            <person name="Zhang T."/>
            <person name="Gao T."/>
            <person name="Zhang H."/>
        </authorList>
    </citation>
    <scope>NUCLEOTIDE SEQUENCE</scope>
    <source>
        <strain evidence="4">3651</strain>
    </source>
</reference>
<dbReference type="InterPro" id="IPR024072">
    <property type="entry name" value="DHFR-like_dom_sf"/>
</dbReference>
<keyword evidence="2" id="KW-0521">NADP</keyword>
<dbReference type="PANTHER" id="PTHR48069">
    <property type="entry name" value="DIHYDROFOLATE REDUCTASE"/>
    <property type="match status" value="1"/>
</dbReference>
<keyword evidence="5" id="KW-1185">Reference proteome</keyword>
<protein>
    <recommendedName>
        <fullName evidence="1">dihydrofolate reductase</fullName>
        <ecNumber evidence="1">1.5.1.3</ecNumber>
    </recommendedName>
</protein>
<dbReference type="AlphaFoldDB" id="A0AAE1XSB5"/>
<dbReference type="GO" id="GO:0046452">
    <property type="term" value="P:dihydrofolate metabolic process"/>
    <property type="evidence" value="ECO:0007669"/>
    <property type="project" value="TreeGrafter"/>
</dbReference>
<reference evidence="4" key="1">
    <citation type="submission" date="2020-06" db="EMBL/GenBank/DDBJ databases">
        <authorList>
            <person name="Li T."/>
            <person name="Hu X."/>
            <person name="Zhang T."/>
            <person name="Song X."/>
            <person name="Zhang H."/>
            <person name="Dai N."/>
            <person name="Sheng W."/>
            <person name="Hou X."/>
            <person name="Wei L."/>
        </authorList>
    </citation>
    <scope>NUCLEOTIDE SEQUENCE</scope>
    <source>
        <strain evidence="4">3651</strain>
        <tissue evidence="4">Leaf</tissue>
    </source>
</reference>
<evidence type="ECO:0000256" key="1">
    <source>
        <dbReference type="ARBA" id="ARBA00012856"/>
    </source>
</evidence>
<dbReference type="SUPFAM" id="SSF53597">
    <property type="entry name" value="Dihydrofolate reductase-like"/>
    <property type="match status" value="2"/>
</dbReference>
<dbReference type="GO" id="GO:0005739">
    <property type="term" value="C:mitochondrion"/>
    <property type="evidence" value="ECO:0007669"/>
    <property type="project" value="TreeGrafter"/>
</dbReference>
<dbReference type="GO" id="GO:0004146">
    <property type="term" value="F:dihydrofolate reductase activity"/>
    <property type="evidence" value="ECO:0007669"/>
    <property type="project" value="UniProtKB-EC"/>
</dbReference>
<gene>
    <name evidence="4" type="ORF">Salat_2495200</name>
</gene>
<dbReference type="PANTHER" id="PTHR48069:SF3">
    <property type="entry name" value="DIHYDROFOLATE REDUCTASE"/>
    <property type="match status" value="1"/>
</dbReference>
<accession>A0AAE1XSB5</accession>
<evidence type="ECO:0000313" key="4">
    <source>
        <dbReference type="EMBL" id="KAK4416697.1"/>
    </source>
</evidence>
<dbReference type="InterPro" id="IPR012259">
    <property type="entry name" value="DHFR"/>
</dbReference>
<evidence type="ECO:0000256" key="3">
    <source>
        <dbReference type="ARBA" id="ARBA00023002"/>
    </source>
</evidence>
<dbReference type="Proteomes" id="UP001293254">
    <property type="component" value="Unassembled WGS sequence"/>
</dbReference>